<name>A0A1F6TXN4_9PROT</name>
<dbReference type="SUPFAM" id="SSF75169">
    <property type="entry name" value="DsrEFH-like"/>
    <property type="match status" value="1"/>
</dbReference>
<dbReference type="STRING" id="1817768.A3A87_06955"/>
<feature type="signal peptide" evidence="1">
    <location>
        <begin position="1"/>
        <end position="22"/>
    </location>
</feature>
<dbReference type="PANTHER" id="PTHR37691:SF1">
    <property type="entry name" value="BLR3518 PROTEIN"/>
    <property type="match status" value="1"/>
</dbReference>
<keyword evidence="1" id="KW-0732">Signal</keyword>
<sequence>MKLIIRLSLFSAALLLTGTLLAAEGTAGTPATDPVAKVVWHVDFSDPRRLSAMIQNVNNMVTTYQNKLEDYDIRLVFLAGGIRFVTQDPLKGTPFAEDPEYKKRRAELIQRLQQLREMHDVKLELCEITREALNLAKEKIIPGVTPVRSGVVRIAELQHQGFAYLKIE</sequence>
<evidence type="ECO:0000313" key="3">
    <source>
        <dbReference type="Proteomes" id="UP000179037"/>
    </source>
</evidence>
<dbReference type="InterPro" id="IPR027396">
    <property type="entry name" value="DsrEFH-like"/>
</dbReference>
<evidence type="ECO:0000256" key="1">
    <source>
        <dbReference type="SAM" id="SignalP"/>
    </source>
</evidence>
<dbReference type="EMBL" id="MFTC01000086">
    <property type="protein sequence ID" value="OGI49851.1"/>
    <property type="molecule type" value="Genomic_DNA"/>
</dbReference>
<evidence type="ECO:0000313" key="2">
    <source>
        <dbReference type="EMBL" id="OGI49851.1"/>
    </source>
</evidence>
<proteinExistence type="predicted"/>
<protein>
    <submittedName>
        <fullName evidence="2">Uncharacterized protein</fullName>
    </submittedName>
</protein>
<dbReference type="Proteomes" id="UP000179037">
    <property type="component" value="Unassembled WGS sequence"/>
</dbReference>
<gene>
    <name evidence="2" type="ORF">A3A87_06955</name>
</gene>
<accession>A0A1F6TXN4</accession>
<reference evidence="2 3" key="1">
    <citation type="journal article" date="2016" name="Nat. Commun.">
        <title>Thousands of microbial genomes shed light on interconnected biogeochemical processes in an aquifer system.</title>
        <authorList>
            <person name="Anantharaman K."/>
            <person name="Brown C.T."/>
            <person name="Hug L.A."/>
            <person name="Sharon I."/>
            <person name="Castelle C.J."/>
            <person name="Probst A.J."/>
            <person name="Thomas B.C."/>
            <person name="Singh A."/>
            <person name="Wilkins M.J."/>
            <person name="Karaoz U."/>
            <person name="Brodie E.L."/>
            <person name="Williams K.H."/>
            <person name="Hubbard S.S."/>
            <person name="Banfield J.F."/>
        </authorList>
    </citation>
    <scope>NUCLEOTIDE SEQUENCE [LARGE SCALE GENOMIC DNA]</scope>
</reference>
<comment type="caution">
    <text evidence="2">The sequence shown here is derived from an EMBL/GenBank/DDBJ whole genome shotgun (WGS) entry which is preliminary data.</text>
</comment>
<dbReference type="Gene3D" id="3.40.1260.10">
    <property type="entry name" value="DsrEFH-like"/>
    <property type="match status" value="1"/>
</dbReference>
<dbReference type="AlphaFoldDB" id="A0A1F6TXN4"/>
<feature type="chain" id="PRO_5009526890" evidence="1">
    <location>
        <begin position="23"/>
        <end position="168"/>
    </location>
</feature>
<dbReference type="InterPro" id="IPR003787">
    <property type="entry name" value="Sulphur_relay_DsrE/F-like"/>
</dbReference>
<dbReference type="Pfam" id="PF02635">
    <property type="entry name" value="DsrE"/>
    <property type="match status" value="1"/>
</dbReference>
<dbReference type="PANTHER" id="PTHR37691">
    <property type="entry name" value="BLR3518 PROTEIN"/>
    <property type="match status" value="1"/>
</dbReference>
<organism evidence="2 3">
    <name type="scientific">Candidatus Muproteobacteria bacterium RIFCSPLOWO2_01_FULL_60_18</name>
    <dbReference type="NCBI Taxonomy" id="1817768"/>
    <lineage>
        <taxon>Bacteria</taxon>
        <taxon>Pseudomonadati</taxon>
        <taxon>Pseudomonadota</taxon>
        <taxon>Candidatus Muproteobacteria</taxon>
    </lineage>
</organism>